<dbReference type="Proteomes" id="UP000736787">
    <property type="component" value="Unassembled WGS sequence"/>
</dbReference>
<accession>A0A8T1C4X1</accession>
<feature type="domain" description="RNase H type-1" evidence="1">
    <location>
        <begin position="5"/>
        <end position="77"/>
    </location>
</feature>
<evidence type="ECO:0000259" key="2">
    <source>
        <dbReference type="Pfam" id="PF17921"/>
    </source>
</evidence>
<evidence type="ECO:0000313" key="3">
    <source>
        <dbReference type="EMBL" id="KAG2914562.1"/>
    </source>
</evidence>
<dbReference type="Pfam" id="PF17921">
    <property type="entry name" value="Integrase_H2C2"/>
    <property type="match status" value="1"/>
</dbReference>
<gene>
    <name evidence="3" type="ORF">PC117_g18266</name>
</gene>
<dbReference type="Pfam" id="PF13456">
    <property type="entry name" value="RVT_3"/>
    <property type="match status" value="1"/>
</dbReference>
<dbReference type="InterPro" id="IPR041588">
    <property type="entry name" value="Integrase_H2C2"/>
</dbReference>
<reference evidence="3" key="1">
    <citation type="submission" date="2018-10" db="EMBL/GenBank/DDBJ databases">
        <title>Effector identification in a new, highly contiguous assembly of the strawberry crown rot pathogen Phytophthora cactorum.</title>
        <authorList>
            <person name="Armitage A.D."/>
            <person name="Nellist C.F."/>
            <person name="Bates H."/>
            <person name="Vickerstaff R.J."/>
            <person name="Harrison R.J."/>
        </authorList>
    </citation>
    <scope>NUCLEOTIDE SEQUENCE</scope>
    <source>
        <strain evidence="3">4040</strain>
    </source>
</reference>
<dbReference type="GO" id="GO:0004523">
    <property type="term" value="F:RNA-DNA hybrid ribonuclease activity"/>
    <property type="evidence" value="ECO:0007669"/>
    <property type="project" value="InterPro"/>
</dbReference>
<dbReference type="AlphaFoldDB" id="A0A8T1C4X1"/>
<comment type="caution">
    <text evidence="3">The sequence shown here is derived from an EMBL/GenBank/DDBJ whole genome shotgun (WGS) entry which is preliminary data.</text>
</comment>
<protein>
    <recommendedName>
        <fullName evidence="5">RNase H type-1 domain-containing protein</fullName>
    </recommendedName>
</protein>
<dbReference type="InterPro" id="IPR002156">
    <property type="entry name" value="RNaseH_domain"/>
</dbReference>
<dbReference type="Gene3D" id="3.30.420.10">
    <property type="entry name" value="Ribonuclease H-like superfamily/Ribonuclease H"/>
    <property type="match status" value="2"/>
</dbReference>
<name>A0A8T1C4X1_9STRA</name>
<dbReference type="PANTHER" id="PTHR37984:SF5">
    <property type="entry name" value="PROTEIN NYNRIN-LIKE"/>
    <property type="match status" value="1"/>
</dbReference>
<proteinExistence type="predicted"/>
<dbReference type="VEuPathDB" id="FungiDB:PC110_g4315"/>
<evidence type="ECO:0000259" key="1">
    <source>
        <dbReference type="Pfam" id="PF13456"/>
    </source>
</evidence>
<sequence>MNNSVKAAIAHGAEDLVIVGDSRLAIQQSLGVIACRKESLLTLLNIHKELTAQLRSVKYLHVVREYNATADSLATEALESKVSRVVLAETRKSELVTLNPIQEMIYESNENTAEVVPREEEHHVHVLTGSESSQRKTFEHFVCDDTTITNEFGNMAVMTRRQAKAKKHVRFVDQHAEIVSKAHEQCGERGEVANESSFDKPVQRERRRRIAAAQDEEKKWSNLKKVLRGQTETLSYREARDAWTYADRFVLLEDGVLHSLGLSRRYDHGWQEETKLRLVVPTTMIQEVLQNFHDSLEGGHQGVVRTLQRVKSNYYWAGLYADVEKHVKSCPDYSSSKRRPQLRGYSPGNVLTERPFHIVSMDFVIPLPKTRRCNTALLLFQCSFTGFVIAKAMSDTSALSVAQVFE</sequence>
<feature type="domain" description="Integrase zinc-binding" evidence="2">
    <location>
        <begin position="280"/>
        <end position="338"/>
    </location>
</feature>
<dbReference type="InterPro" id="IPR036397">
    <property type="entry name" value="RNaseH_sf"/>
</dbReference>
<dbReference type="PANTHER" id="PTHR37984">
    <property type="entry name" value="PROTEIN CBG26694"/>
    <property type="match status" value="1"/>
</dbReference>
<dbReference type="EMBL" id="RCMK01000727">
    <property type="protein sequence ID" value="KAG2914562.1"/>
    <property type="molecule type" value="Genomic_DNA"/>
</dbReference>
<dbReference type="InterPro" id="IPR050951">
    <property type="entry name" value="Retrovirus_Pol_polyprotein"/>
</dbReference>
<dbReference type="GO" id="GO:0003676">
    <property type="term" value="F:nucleic acid binding"/>
    <property type="evidence" value="ECO:0007669"/>
    <property type="project" value="InterPro"/>
</dbReference>
<organism evidence="3 4">
    <name type="scientific">Phytophthora cactorum</name>
    <dbReference type="NCBI Taxonomy" id="29920"/>
    <lineage>
        <taxon>Eukaryota</taxon>
        <taxon>Sar</taxon>
        <taxon>Stramenopiles</taxon>
        <taxon>Oomycota</taxon>
        <taxon>Peronosporomycetes</taxon>
        <taxon>Peronosporales</taxon>
        <taxon>Peronosporaceae</taxon>
        <taxon>Phytophthora</taxon>
    </lineage>
</organism>
<evidence type="ECO:0000313" key="4">
    <source>
        <dbReference type="Proteomes" id="UP000736787"/>
    </source>
</evidence>
<dbReference type="Gene3D" id="1.10.340.70">
    <property type="match status" value="1"/>
</dbReference>
<evidence type="ECO:0008006" key="5">
    <source>
        <dbReference type="Google" id="ProtNLM"/>
    </source>
</evidence>
<dbReference type="PROSITE" id="PS51257">
    <property type="entry name" value="PROKAR_LIPOPROTEIN"/>
    <property type="match status" value="1"/>
</dbReference>
<dbReference type="FunFam" id="1.10.340.70:FF:000001">
    <property type="entry name" value="Retrovirus-related Pol polyprotein from transposon gypsy-like Protein"/>
    <property type="match status" value="1"/>
</dbReference>